<dbReference type="InterPro" id="IPR003593">
    <property type="entry name" value="AAA+_ATPase"/>
</dbReference>
<dbReference type="Gene3D" id="3.40.50.300">
    <property type="entry name" value="P-loop containing nucleotide triphosphate hydrolases"/>
    <property type="match status" value="1"/>
</dbReference>
<dbReference type="PROSITE" id="PS00211">
    <property type="entry name" value="ABC_TRANSPORTER_1"/>
    <property type="match status" value="1"/>
</dbReference>
<dbReference type="Pfam" id="PF00005">
    <property type="entry name" value="ABC_tran"/>
    <property type="match status" value="1"/>
</dbReference>
<dbReference type="AlphaFoldDB" id="A0A654LXW5"/>
<protein>
    <submittedName>
        <fullName evidence="5">Trehalose import ATP-binding protein SugC</fullName>
        <ecNumber evidence="5">3.6.3.-</ecNumber>
    </submittedName>
</protein>
<dbReference type="InterPro" id="IPR017871">
    <property type="entry name" value="ABC_transporter-like_CS"/>
</dbReference>
<dbReference type="GeneID" id="60421675"/>
<dbReference type="PANTHER" id="PTHR43875:SF1">
    <property type="entry name" value="OSMOPROTECTIVE COMPOUNDS UPTAKE ATP-BINDING PROTEIN GGTA"/>
    <property type="match status" value="1"/>
</dbReference>
<evidence type="ECO:0000256" key="2">
    <source>
        <dbReference type="ARBA" id="ARBA00022741"/>
    </source>
</evidence>
<dbReference type="GO" id="GO:0008643">
    <property type="term" value="P:carbohydrate transport"/>
    <property type="evidence" value="ECO:0007669"/>
    <property type="project" value="InterPro"/>
</dbReference>
<dbReference type="GO" id="GO:0016887">
    <property type="term" value="F:ATP hydrolysis activity"/>
    <property type="evidence" value="ECO:0007669"/>
    <property type="project" value="InterPro"/>
</dbReference>
<dbReference type="InterPro" id="IPR008995">
    <property type="entry name" value="Mo/tungstate-bd_C_term_dom"/>
</dbReference>
<keyword evidence="3 5" id="KW-0067">ATP-binding</keyword>
<dbReference type="SUPFAM" id="SSF50331">
    <property type="entry name" value="MOP-like"/>
    <property type="match status" value="1"/>
</dbReference>
<dbReference type="InterPro" id="IPR013611">
    <property type="entry name" value="Transp-assoc_OB_typ2"/>
</dbReference>
<dbReference type="FunFam" id="3.40.50.300:FF:000042">
    <property type="entry name" value="Maltose/maltodextrin ABC transporter, ATP-binding protein"/>
    <property type="match status" value="1"/>
</dbReference>
<evidence type="ECO:0000256" key="1">
    <source>
        <dbReference type="ARBA" id="ARBA00022448"/>
    </source>
</evidence>
<dbReference type="GO" id="GO:0140359">
    <property type="term" value="F:ABC-type transporter activity"/>
    <property type="evidence" value="ECO:0007669"/>
    <property type="project" value="InterPro"/>
</dbReference>
<dbReference type="KEGG" id="taa:NMY3_01654"/>
<keyword evidence="6" id="KW-1185">Reference proteome</keyword>
<dbReference type="InterPro" id="IPR015855">
    <property type="entry name" value="ABC_transpr_MalK-like"/>
</dbReference>
<dbReference type="InterPro" id="IPR012340">
    <property type="entry name" value="NA-bd_OB-fold"/>
</dbReference>
<organism evidence="5 6">
    <name type="scientific">Candidatus Nitrosocosmicus oleophilus</name>
    <dbReference type="NCBI Taxonomy" id="1353260"/>
    <lineage>
        <taxon>Archaea</taxon>
        <taxon>Nitrososphaerota</taxon>
        <taxon>Nitrososphaeria</taxon>
        <taxon>Nitrososphaerales</taxon>
        <taxon>Nitrososphaeraceae</taxon>
        <taxon>Candidatus Nitrosocosmicus</taxon>
    </lineage>
</organism>
<dbReference type="InterPro" id="IPR003439">
    <property type="entry name" value="ABC_transporter-like_ATP-bd"/>
</dbReference>
<dbReference type="OrthoDB" id="18368at2157"/>
<dbReference type="SMART" id="SM00382">
    <property type="entry name" value="AAA"/>
    <property type="match status" value="1"/>
</dbReference>
<keyword evidence="1" id="KW-0813">Transport</keyword>
<evidence type="ECO:0000313" key="6">
    <source>
        <dbReference type="Proteomes" id="UP000058925"/>
    </source>
</evidence>
<dbReference type="GO" id="GO:0005524">
    <property type="term" value="F:ATP binding"/>
    <property type="evidence" value="ECO:0007669"/>
    <property type="project" value="UniProtKB-KW"/>
</dbReference>
<gene>
    <name evidence="5" type="primary">sugC</name>
    <name evidence="5" type="ORF">NMY3_01654</name>
</gene>
<dbReference type="PANTHER" id="PTHR43875">
    <property type="entry name" value="MALTODEXTRIN IMPORT ATP-BINDING PROTEIN MSMX"/>
    <property type="match status" value="1"/>
</dbReference>
<dbReference type="GO" id="GO:0055052">
    <property type="term" value="C:ATP-binding cassette (ABC) transporter complex, substrate-binding subunit-containing"/>
    <property type="evidence" value="ECO:0007669"/>
    <property type="project" value="TreeGrafter"/>
</dbReference>
<evidence type="ECO:0000259" key="4">
    <source>
        <dbReference type="PROSITE" id="PS50893"/>
    </source>
</evidence>
<dbReference type="Gene3D" id="2.40.50.140">
    <property type="entry name" value="Nucleic acid-binding proteins"/>
    <property type="match status" value="1"/>
</dbReference>
<proteinExistence type="predicted"/>
<dbReference type="EC" id="3.6.3.-" evidence="5"/>
<evidence type="ECO:0000313" key="5">
    <source>
        <dbReference type="EMBL" id="ALI35857.1"/>
    </source>
</evidence>
<reference evidence="6" key="1">
    <citation type="submission" date="2015-10" db="EMBL/GenBank/DDBJ databases">
        <title>Niche specialization of a soil ammonia-oxidizing archaeon, Candidatus Nitrosocosmicus oleophilus.</title>
        <authorList>
            <person name="Jung M.-Y."/>
            <person name="Rhee S.-K."/>
        </authorList>
    </citation>
    <scope>NUCLEOTIDE SEQUENCE [LARGE SCALE GENOMIC DNA]</scope>
    <source>
        <strain evidence="6">MY3</strain>
    </source>
</reference>
<accession>A0A654LXW5</accession>
<dbReference type="Pfam" id="PF08402">
    <property type="entry name" value="TOBE_2"/>
    <property type="match status" value="1"/>
</dbReference>
<dbReference type="InterPro" id="IPR027417">
    <property type="entry name" value="P-loop_NTPase"/>
</dbReference>
<dbReference type="InterPro" id="IPR047641">
    <property type="entry name" value="ABC_transpr_MalK/UgpC-like"/>
</dbReference>
<dbReference type="Gene3D" id="2.40.50.100">
    <property type="match status" value="1"/>
</dbReference>
<sequence length="361" mass="40642">MVDLKIENLTKKYGETTALDKFSIYIKSGELMVLLGPSGCGKTTAIRCIAGLIDPSNGQIYLGNKKVNELSPKDRDVAMVFQNYALYPHMSIHDNIAFPLKMRKKSKSDIEEKVIKMAELLGIKDLLDRKPKELSGGQMQRVALGRALVREPKLFLMDEPLSNLDAKLRTHMRTEIKKLQKKIGITTLYITHDQVEAMSMADRIAIMKNGNIQQIGTPTEVYHHPTNTFVGQFIGNPQMNLINGSIKDKSLFLFSQPIIIQPVDKTLLEKKLTTKFIVGIRPRDVIIIKETDVFTGIRLDGIVVFIEMLGDDITVEVKIGSDSLLVTINKILNPFHVGDKIEIGIEYSKMHFFDDEGTRID</sequence>
<dbReference type="RefSeq" id="WP_196818237.1">
    <property type="nucleotide sequence ID" value="NZ_CP012850.1"/>
</dbReference>
<dbReference type="CDD" id="cd03301">
    <property type="entry name" value="ABC_MalK_N"/>
    <property type="match status" value="1"/>
</dbReference>
<keyword evidence="2" id="KW-0547">Nucleotide-binding</keyword>
<dbReference type="SUPFAM" id="SSF52540">
    <property type="entry name" value="P-loop containing nucleoside triphosphate hydrolases"/>
    <property type="match status" value="1"/>
</dbReference>
<dbReference type="EMBL" id="CP012850">
    <property type="protein sequence ID" value="ALI35857.1"/>
    <property type="molecule type" value="Genomic_DNA"/>
</dbReference>
<dbReference type="PROSITE" id="PS50893">
    <property type="entry name" value="ABC_TRANSPORTER_2"/>
    <property type="match status" value="1"/>
</dbReference>
<evidence type="ECO:0000256" key="3">
    <source>
        <dbReference type="ARBA" id="ARBA00022840"/>
    </source>
</evidence>
<dbReference type="Proteomes" id="UP000058925">
    <property type="component" value="Chromosome"/>
</dbReference>
<feature type="domain" description="ABC transporter" evidence="4">
    <location>
        <begin position="4"/>
        <end position="234"/>
    </location>
</feature>
<keyword evidence="5" id="KW-0378">Hydrolase</keyword>
<name>A0A654LXW5_9ARCH</name>